<dbReference type="EMBL" id="JABDSR010000006">
    <property type="protein sequence ID" value="NMW85175.1"/>
    <property type="molecule type" value="Genomic_DNA"/>
</dbReference>
<name>A0A848RGM9_9FIRM</name>
<proteinExistence type="predicted"/>
<evidence type="ECO:0000256" key="1">
    <source>
        <dbReference type="SAM" id="SignalP"/>
    </source>
</evidence>
<sequence length="672" mass="76712">MNKKIIFGLALILVTGSVYASINKDLAVNYSSKYIETDEAVTLEVTDAEKKKVEEIKKIFNISGDYESFTILSDPMNSDSGSDYLNKLIKNKSITTYRWSDEKLGELSVSYTSDGEFISYSKWTSSNEENNKKKYSKDDALKAAENILKKAIKDFDKKYILSDYSIRPGSDYIDLTYQRLLAGIPLADNYLNVSFSTESGEISDMMLMGDNSYAITFLKDKDFKGEAKISPEEAEKIFLEKSPLTLSYKVTRDGKSVEKVFSSDVVDIDALTGKVFKNNLRDPFMPYATEEAKDSAGLSEVEVKKIDGLKDLKKKSEAKDKALEIVGKSYTVESISLTSDKDNYYYRINLENEKNPGSLLLNAKTLKLVSLDIYNDKRDVKTKVTDEEAKKIALDFLEKYGDKTELNLEKIDVKKFDYTTIPFIPRFVNSLPVLGEGVTIAVDDEKNVVIYEKDFSTADFSKAKDIALTKDEANKIYLNSKNFGLKYEMTEEGPKLLYGKIKNIVPLVGEDKILRDKFGNIINFKDQISYEDFDKARDKDAINSLKDMEIGTIGKKLADKITYKEFLNLLNGSYSDDYYDFDRYGLDMDKVKDKKIPEKDVIKFLVIDKGFEDFTKAKGIFKDDLFKNQKSLKEYENYYIIARGFDYIGDEINPDKELNLEEILYIIYNSIK</sequence>
<keyword evidence="4" id="KW-1185">Reference proteome</keyword>
<evidence type="ECO:0000313" key="3">
    <source>
        <dbReference type="EMBL" id="NMW85175.1"/>
    </source>
</evidence>
<accession>A0A848RGM9</accession>
<comment type="caution">
    <text evidence="3">The sequence shown here is derived from an EMBL/GenBank/DDBJ whole genome shotgun (WGS) entry which is preliminary data.</text>
</comment>
<keyword evidence="1" id="KW-0732">Signal</keyword>
<gene>
    <name evidence="3" type="ORF">HKO22_05385</name>
</gene>
<protein>
    <submittedName>
        <fullName evidence="3">S-layer protein</fullName>
    </submittedName>
</protein>
<evidence type="ECO:0000259" key="2">
    <source>
        <dbReference type="Pfam" id="PF16244"/>
    </source>
</evidence>
<reference evidence="3" key="1">
    <citation type="submission" date="2020-04" db="EMBL/GenBank/DDBJ databases">
        <title>Peptoniphilus sp. nov. isolated from swine feces.</title>
        <authorList>
            <person name="Ryu S.W."/>
        </authorList>
    </citation>
    <scope>NUCLEOTIDE SEQUENCE [LARGE SCALE GENOMIC DNA]</scope>
    <source>
        <strain evidence="3">AGMB00490</strain>
    </source>
</reference>
<dbReference type="InterPro" id="IPR032599">
    <property type="entry name" value="YcdB/YcdC_rep_domain"/>
</dbReference>
<feature type="domain" description="YcdB/YcdC repeated" evidence="2">
    <location>
        <begin position="51"/>
        <end position="204"/>
    </location>
</feature>
<organism evidence="3 4">
    <name type="scientific">Peptoniphilus faecalis</name>
    <dbReference type="NCBI Taxonomy" id="2731255"/>
    <lineage>
        <taxon>Bacteria</taxon>
        <taxon>Bacillati</taxon>
        <taxon>Bacillota</taxon>
        <taxon>Tissierellia</taxon>
        <taxon>Tissierellales</taxon>
        <taxon>Peptoniphilaceae</taxon>
        <taxon>Peptoniphilus</taxon>
    </lineage>
</organism>
<feature type="domain" description="YcdB/YcdC repeated" evidence="2">
    <location>
        <begin position="316"/>
        <end position="452"/>
    </location>
</feature>
<feature type="signal peptide" evidence="1">
    <location>
        <begin position="1"/>
        <end position="20"/>
    </location>
</feature>
<dbReference type="AlphaFoldDB" id="A0A848RGM9"/>
<dbReference type="Pfam" id="PF16244">
    <property type="entry name" value="DUF4901"/>
    <property type="match status" value="2"/>
</dbReference>
<dbReference type="Proteomes" id="UP000568273">
    <property type="component" value="Unassembled WGS sequence"/>
</dbReference>
<dbReference type="RefSeq" id="WP_169969081.1">
    <property type="nucleotide sequence ID" value="NZ_JABDSR010000006.1"/>
</dbReference>
<feature type="chain" id="PRO_5032562498" evidence="1">
    <location>
        <begin position="21"/>
        <end position="672"/>
    </location>
</feature>
<evidence type="ECO:0000313" key="4">
    <source>
        <dbReference type="Proteomes" id="UP000568273"/>
    </source>
</evidence>